<keyword evidence="2" id="KW-1185">Reference proteome</keyword>
<protein>
    <submittedName>
        <fullName evidence="1">Uncharacterized protein</fullName>
    </submittedName>
</protein>
<comment type="caution">
    <text evidence="1">The sequence shown here is derived from an EMBL/GenBank/DDBJ whole genome shotgun (WGS) entry which is preliminary data.</text>
</comment>
<reference evidence="1 2" key="1">
    <citation type="submission" date="2024-08" db="EMBL/GenBank/DDBJ databases">
        <title>Two novel Cytobacillus novel species.</title>
        <authorList>
            <person name="Liu G."/>
        </authorList>
    </citation>
    <scope>NUCLEOTIDE SEQUENCE [LARGE SCALE GENOMIC DNA]</scope>
    <source>
        <strain evidence="1 2">FJAT-54145</strain>
    </source>
</reference>
<dbReference type="RefSeq" id="WP_389359510.1">
    <property type="nucleotide sequence ID" value="NZ_JBIACK010000002.1"/>
</dbReference>
<gene>
    <name evidence="1" type="ORF">ACFYKX_07185</name>
</gene>
<evidence type="ECO:0000313" key="1">
    <source>
        <dbReference type="EMBL" id="MFE8700390.1"/>
    </source>
</evidence>
<accession>A0ABW6K854</accession>
<dbReference type="Proteomes" id="UP001601059">
    <property type="component" value="Unassembled WGS sequence"/>
</dbReference>
<organism evidence="1 2">
    <name type="scientific">Cytobacillus spartinae</name>
    <dbReference type="NCBI Taxonomy" id="3299023"/>
    <lineage>
        <taxon>Bacteria</taxon>
        <taxon>Bacillati</taxon>
        <taxon>Bacillota</taxon>
        <taxon>Bacilli</taxon>
        <taxon>Bacillales</taxon>
        <taxon>Bacillaceae</taxon>
        <taxon>Cytobacillus</taxon>
    </lineage>
</organism>
<dbReference type="EMBL" id="JBIACK010000002">
    <property type="protein sequence ID" value="MFE8700390.1"/>
    <property type="molecule type" value="Genomic_DNA"/>
</dbReference>
<name>A0ABW6K854_9BACI</name>
<evidence type="ECO:0000313" key="2">
    <source>
        <dbReference type="Proteomes" id="UP001601059"/>
    </source>
</evidence>
<proteinExistence type="predicted"/>
<sequence>MNIKELPFEHVTVKALDIFNGYEISFVIENQTFHFLIGKSEELLPLNIKHYFKNQEHCNICQKMIFPTPFGQQPCLPLQKDMKDLLSHLRKTYVVLT</sequence>